<proteinExistence type="inferred from homology"/>
<dbReference type="OrthoDB" id="9800754at2"/>
<keyword evidence="1" id="KW-0963">Cytoplasm</keyword>
<accession>A0A3Q9GNU3</accession>
<dbReference type="GO" id="GO:0005737">
    <property type="term" value="C:cytoplasm"/>
    <property type="evidence" value="ECO:0007669"/>
    <property type="project" value="UniProtKB-SubCell"/>
</dbReference>
<dbReference type="Pfam" id="PF00561">
    <property type="entry name" value="Abhydrolase_1"/>
    <property type="match status" value="1"/>
</dbReference>
<dbReference type="PANTHER" id="PTHR32268">
    <property type="entry name" value="HOMOSERINE O-ACETYLTRANSFERASE"/>
    <property type="match status" value="1"/>
</dbReference>
<comment type="function">
    <text evidence="1">Transfers an acetyl group from acetyl-CoA to L-homoserine, forming acetyl-L-homoserine.</text>
</comment>
<keyword evidence="1" id="KW-0486">Methionine biosynthesis</keyword>
<gene>
    <name evidence="1" type="primary">metXA</name>
    <name evidence="2" type="ORF">EBQ10_09355</name>
</gene>
<dbReference type="PANTHER" id="PTHR32268:SF11">
    <property type="entry name" value="HOMOSERINE O-ACETYLTRANSFERASE"/>
    <property type="match status" value="1"/>
</dbReference>
<dbReference type="GO" id="GO:0004414">
    <property type="term" value="F:homoserine O-acetyltransferase activity"/>
    <property type="evidence" value="ECO:0007669"/>
    <property type="project" value="UniProtKB-UniRule"/>
</dbReference>
<evidence type="ECO:0000313" key="2">
    <source>
        <dbReference type="EMBL" id="AZR07913.1"/>
    </source>
</evidence>
<dbReference type="KEGG" id="tpy:CQ11_09650"/>
<dbReference type="InterPro" id="IPR029058">
    <property type="entry name" value="AB_hydrolase_fold"/>
</dbReference>
<keyword evidence="1 2" id="KW-0012">Acyltransferase</keyword>
<feature type="active site" evidence="1">
    <location>
        <position position="387"/>
    </location>
</feature>
<dbReference type="InterPro" id="IPR008220">
    <property type="entry name" value="HAT_MetX-like"/>
</dbReference>
<comment type="similarity">
    <text evidence="1">Belongs to the AB hydrolase superfamily. MetX family.</text>
</comment>
<dbReference type="EMBL" id="CP033905">
    <property type="protein sequence ID" value="AZR07913.1"/>
    <property type="molecule type" value="Genomic_DNA"/>
</dbReference>
<evidence type="ECO:0000256" key="1">
    <source>
        <dbReference type="HAMAP-Rule" id="MF_00296"/>
    </source>
</evidence>
<dbReference type="HAMAP" id="MF_00296">
    <property type="entry name" value="MetX_acyltransf"/>
    <property type="match status" value="1"/>
</dbReference>
<sequence length="420" mass="44815">MTFNAYLPAYLVGYPPLTAVTDAAPVADFDTGYPPLCRTPLPASGAWREGDDPGERQFANIGPLQLELGGVLPAVTLAYETWGTLNADGTNAILLCHALTGDSHATSQDGHDGWWKDIVGPGKAIDTRRWYVVCPNVLGGCQGSTGPASLAPDGQPWGSRFPEITIRDMCDAEKRLAEHLGVERWALLAGASFGGNRVMEWAASYPDMSGAIAVLVAGAATTAEQIAYQKTQNQAIFLDPAFNGGNYYHLPDGAGPHRGLGLARELAHISYRSPVEFDERFGRSPQEGEDPLAGGRYAVSSYLDHHACKLASRFDANSYLRISQSMITHDIGRGRGGTQAAIARLIMPALVVSVDSDRLFYPAAMAALAEALPGSGPVRTVYSRYGHDGFLIENDQVAAILEEFLGGLNDAAESDVHRAG</sequence>
<dbReference type="EC" id="2.3.1.31" evidence="1"/>
<dbReference type="NCBIfam" id="NF001209">
    <property type="entry name" value="PRK00175.1"/>
    <property type="match status" value="1"/>
</dbReference>
<organism evidence="2 3">
    <name type="scientific">Trueperella pyogenes</name>
    <dbReference type="NCBI Taxonomy" id="1661"/>
    <lineage>
        <taxon>Bacteria</taxon>
        <taxon>Bacillati</taxon>
        <taxon>Actinomycetota</taxon>
        <taxon>Actinomycetes</taxon>
        <taxon>Actinomycetales</taxon>
        <taxon>Actinomycetaceae</taxon>
        <taxon>Trueperella</taxon>
    </lineage>
</organism>
<evidence type="ECO:0000313" key="3">
    <source>
        <dbReference type="Proteomes" id="UP000275951"/>
    </source>
</evidence>
<feature type="binding site" evidence="1">
    <location>
        <position position="264"/>
    </location>
    <ligand>
        <name>substrate</name>
    </ligand>
</feature>
<feature type="active site" evidence="1">
    <location>
        <position position="357"/>
    </location>
</feature>
<dbReference type="InterPro" id="IPR000073">
    <property type="entry name" value="AB_hydrolase_1"/>
</dbReference>
<dbReference type="GO" id="GO:0009092">
    <property type="term" value="P:homoserine metabolic process"/>
    <property type="evidence" value="ECO:0007669"/>
    <property type="project" value="TreeGrafter"/>
</dbReference>
<comment type="pathway">
    <text evidence="1">Amino-acid biosynthesis; L-methionine biosynthesis via de novo pathway; O-acetyl-L-homoserine from L-homoserine: step 1/1.</text>
</comment>
<dbReference type="AlphaFoldDB" id="A0A3Q9GNU3"/>
<keyword evidence="1 2" id="KW-0808">Transferase</keyword>
<reference evidence="2 3" key="1">
    <citation type="submission" date="2018-11" db="EMBL/GenBank/DDBJ databases">
        <title>Multidrug-resistant genes are associated with an 42-kb island TGI1 carrying a complex class 1 integron in a Trueperella pyogenes.</title>
        <authorList>
            <person name="Dong W."/>
        </authorList>
    </citation>
    <scope>NUCLEOTIDE SEQUENCE [LARGE SCALE GENOMIC DNA]</scope>
    <source>
        <strain evidence="2 3">TP4</strain>
    </source>
</reference>
<comment type="subunit">
    <text evidence="1">Homodimer.</text>
</comment>
<name>A0A3Q9GNU3_9ACTO</name>
<feature type="active site" description="Nucleophile" evidence="1">
    <location>
        <position position="192"/>
    </location>
</feature>
<comment type="caution">
    <text evidence="1">Lacks conserved residue(s) required for the propagation of feature annotation.</text>
</comment>
<dbReference type="Proteomes" id="UP000275951">
    <property type="component" value="Chromosome"/>
</dbReference>
<dbReference type="PIRSF" id="PIRSF000443">
    <property type="entry name" value="Homoser_Ac_trans"/>
    <property type="match status" value="1"/>
</dbReference>
<feature type="binding site" evidence="1">
    <location>
        <position position="388"/>
    </location>
    <ligand>
        <name>substrate</name>
    </ligand>
</feature>
<protein>
    <recommendedName>
        <fullName evidence="1">Homoserine O-acetyltransferase</fullName>
        <shortName evidence="1">HAT</shortName>
        <ecNumber evidence="1">2.3.1.31</ecNumber>
    </recommendedName>
    <alternativeName>
        <fullName evidence="1">Homoserine transacetylase</fullName>
        <shortName evidence="1">HTA</shortName>
    </alternativeName>
</protein>
<comment type="catalytic activity">
    <reaction evidence="1">
        <text>L-homoserine + acetyl-CoA = O-acetyl-L-homoserine + CoA</text>
        <dbReference type="Rhea" id="RHEA:13701"/>
        <dbReference type="ChEBI" id="CHEBI:57287"/>
        <dbReference type="ChEBI" id="CHEBI:57288"/>
        <dbReference type="ChEBI" id="CHEBI:57476"/>
        <dbReference type="ChEBI" id="CHEBI:57716"/>
        <dbReference type="EC" id="2.3.1.31"/>
    </reaction>
</comment>
<dbReference type="SUPFAM" id="SSF53474">
    <property type="entry name" value="alpha/beta-Hydrolases"/>
    <property type="match status" value="1"/>
</dbReference>
<dbReference type="GO" id="GO:0009086">
    <property type="term" value="P:methionine biosynthetic process"/>
    <property type="evidence" value="ECO:0007669"/>
    <property type="project" value="UniProtKB-UniRule"/>
</dbReference>
<keyword evidence="1" id="KW-0028">Amino-acid biosynthesis</keyword>
<comment type="subcellular location">
    <subcellularLocation>
        <location evidence="1">Cytoplasm</location>
    </subcellularLocation>
</comment>
<dbReference type="UniPathway" id="UPA00051">
    <property type="reaction ID" value="UER00074"/>
</dbReference>
<dbReference type="Gene3D" id="3.40.50.1820">
    <property type="entry name" value="alpha/beta hydrolase"/>
    <property type="match status" value="1"/>
</dbReference>
<dbReference type="NCBIfam" id="TIGR01392">
    <property type="entry name" value="homoserO_Ac_trn"/>
    <property type="match status" value="1"/>
</dbReference>